<dbReference type="RefSeq" id="WP_208311806.1">
    <property type="nucleotide sequence ID" value="NZ_JAELYA010000001.1"/>
</dbReference>
<evidence type="ECO:0008006" key="3">
    <source>
        <dbReference type="Google" id="ProtNLM"/>
    </source>
</evidence>
<protein>
    <recommendedName>
        <fullName evidence="3">Antitoxin Xre/MbcA/ParS-like toxin-binding domain-containing protein</fullName>
    </recommendedName>
</protein>
<evidence type="ECO:0000313" key="1">
    <source>
        <dbReference type="EMBL" id="MBO3273989.1"/>
    </source>
</evidence>
<reference evidence="1 2" key="1">
    <citation type="submission" date="2020-12" db="EMBL/GenBank/DDBJ databases">
        <title>Pseudomonas schmalbachii sp. nov. isolated from millipede gut.</title>
        <authorList>
            <person name="Shelomi M."/>
        </authorList>
    </citation>
    <scope>NUCLEOTIDE SEQUENCE [LARGE SCALE GENOMIC DNA]</scope>
    <source>
        <strain evidence="1 2">Milli4</strain>
    </source>
</reference>
<dbReference type="EMBL" id="JAELYA010000001">
    <property type="protein sequence ID" value="MBO3273989.1"/>
    <property type="molecule type" value="Genomic_DNA"/>
</dbReference>
<accession>A0ABS3TN31</accession>
<dbReference type="Proteomes" id="UP000669060">
    <property type="component" value="Unassembled WGS sequence"/>
</dbReference>
<comment type="caution">
    <text evidence="1">The sequence shown here is derived from an EMBL/GenBank/DDBJ whole genome shotgun (WGS) entry which is preliminary data.</text>
</comment>
<organism evidence="1 2">
    <name type="scientific">Pseudomonas schmalbachii</name>
    <dbReference type="NCBI Taxonomy" id="2816993"/>
    <lineage>
        <taxon>Bacteria</taxon>
        <taxon>Pseudomonadati</taxon>
        <taxon>Pseudomonadota</taxon>
        <taxon>Gammaproteobacteria</taxon>
        <taxon>Pseudomonadales</taxon>
        <taxon>Pseudomonadaceae</taxon>
        <taxon>Pseudomonas</taxon>
    </lineage>
</organism>
<keyword evidence="2" id="KW-1185">Reference proteome</keyword>
<evidence type="ECO:0000313" key="2">
    <source>
        <dbReference type="Proteomes" id="UP000669060"/>
    </source>
</evidence>
<proteinExistence type="predicted"/>
<gene>
    <name evidence="1" type="ORF">JFY56_01970</name>
</gene>
<name>A0ABS3TN31_9PSED</name>
<sequence>MNREAFQQGAMSAGELNDYLRTANGATYSAERYTKVFGVSPAIWAAQVDSYRRSQSFVAAASEAEAAQHFIADALRVVLAVAESGVAIEKSIAWFRHEPLPTFERRTAEQLISQGQVEQILQFLASWQAGSQG</sequence>